<accession>A0ABU5NV39</accession>
<keyword evidence="2" id="KW-1185">Reference proteome</keyword>
<name>A0ABU5NV39_9GAMM</name>
<dbReference type="EMBL" id="JAYDCJ010000003">
    <property type="protein sequence ID" value="MEA1079673.1"/>
    <property type="molecule type" value="Genomic_DNA"/>
</dbReference>
<dbReference type="Proteomes" id="UP001305746">
    <property type="component" value="Unassembled WGS sequence"/>
</dbReference>
<evidence type="ECO:0000313" key="2">
    <source>
        <dbReference type="Proteomes" id="UP001305746"/>
    </source>
</evidence>
<evidence type="ECO:0000313" key="1">
    <source>
        <dbReference type="EMBL" id="MEA1079673.1"/>
    </source>
</evidence>
<protein>
    <submittedName>
        <fullName evidence="1">Uncharacterized protein</fullName>
    </submittedName>
</protein>
<sequence length="66" mass="7508">MRISFEGSATEAAPESKGNRLKVLKKLSFKILQKAVDKVAIRCRMRASKQAVSRFDFRRFSEAETS</sequence>
<dbReference type="RefSeq" id="WP_322854205.1">
    <property type="nucleotide sequence ID" value="NZ_JAYDCJ010000003.1"/>
</dbReference>
<gene>
    <name evidence="1" type="ORF">U5822_03290</name>
</gene>
<comment type="caution">
    <text evidence="1">The sequence shown here is derived from an EMBL/GenBank/DDBJ whole genome shotgun (WGS) entry which is preliminary data.</text>
</comment>
<reference evidence="1 2" key="1">
    <citation type="submission" date="2023-12" db="EMBL/GenBank/DDBJ databases">
        <title>Marinobacter qingdaonensis sp. nov., isolated from the intertidal sediment of Qingdao, PR China.</title>
        <authorList>
            <person name="Li Y."/>
        </authorList>
    </citation>
    <scope>NUCLEOTIDE SEQUENCE [LARGE SCALE GENOMIC DNA]</scope>
    <source>
        <strain evidence="1 2">ASW11-75</strain>
    </source>
</reference>
<proteinExistence type="predicted"/>
<organism evidence="1 2">
    <name type="scientific">Marinobacter qingdaonensis</name>
    <dbReference type="NCBI Taxonomy" id="3108486"/>
    <lineage>
        <taxon>Bacteria</taxon>
        <taxon>Pseudomonadati</taxon>
        <taxon>Pseudomonadota</taxon>
        <taxon>Gammaproteobacteria</taxon>
        <taxon>Pseudomonadales</taxon>
        <taxon>Marinobacteraceae</taxon>
        <taxon>Marinobacter</taxon>
    </lineage>
</organism>